<dbReference type="GO" id="GO:0047617">
    <property type="term" value="F:fatty acyl-CoA hydrolase activity"/>
    <property type="evidence" value="ECO:0007669"/>
    <property type="project" value="InterPro"/>
</dbReference>
<dbReference type="PANTHER" id="PTHR21660">
    <property type="entry name" value="THIOESTERASE SUPERFAMILY MEMBER-RELATED"/>
    <property type="match status" value="1"/>
</dbReference>
<dbReference type="Proteomes" id="UP000199415">
    <property type="component" value="Unassembled WGS sequence"/>
</dbReference>
<evidence type="ECO:0000313" key="5">
    <source>
        <dbReference type="Proteomes" id="UP000199415"/>
    </source>
</evidence>
<proteinExistence type="inferred from homology"/>
<dbReference type="NCBIfam" id="TIGR00369">
    <property type="entry name" value="unchar_dom_1"/>
    <property type="match status" value="1"/>
</dbReference>
<dbReference type="Gene3D" id="3.10.129.10">
    <property type="entry name" value="Hotdog Thioesterase"/>
    <property type="match status" value="1"/>
</dbReference>
<evidence type="ECO:0000313" key="4">
    <source>
        <dbReference type="EMBL" id="SDG56990.1"/>
    </source>
</evidence>
<comment type="similarity">
    <text evidence="1">Belongs to the thioesterase PaaI family.</text>
</comment>
<dbReference type="InterPro" id="IPR029069">
    <property type="entry name" value="HotDog_dom_sf"/>
</dbReference>
<reference evidence="4 5" key="1">
    <citation type="submission" date="2016-10" db="EMBL/GenBank/DDBJ databases">
        <authorList>
            <person name="de Groot N.N."/>
        </authorList>
    </citation>
    <scope>NUCLEOTIDE SEQUENCE [LARGE SCALE GENOMIC DNA]</scope>
    <source>
        <strain evidence="4 5">DSM 25584</strain>
    </source>
</reference>
<keyword evidence="5" id="KW-1185">Reference proteome</keyword>
<dbReference type="RefSeq" id="WP_090022685.1">
    <property type="nucleotide sequence ID" value="NZ_FNCE01000026.1"/>
</dbReference>
<sequence length="153" mass="16092">MAFTPATPDYAERIRESFARGKMMDLIGAEIAAIEPGYVAIALPHADALTQQHGFFHAGAVATIADTAGGYAAYTLFPAGTSVLTAEFKINFLAPARGVRLLARGRVIKPGRTLTTCDIEVAALGEDGGEKLCAKSLQTMAQVQGRDDIARPG</sequence>
<accession>A0A1G7VDH0</accession>
<dbReference type="EMBL" id="FNCE01000026">
    <property type="protein sequence ID" value="SDG56990.1"/>
    <property type="molecule type" value="Genomic_DNA"/>
</dbReference>
<dbReference type="OrthoDB" id="9806185at2"/>
<dbReference type="Pfam" id="PF03061">
    <property type="entry name" value="4HBT"/>
    <property type="match status" value="1"/>
</dbReference>
<protein>
    <submittedName>
        <fullName evidence="4">Uncharacterized domain 1-containing protein</fullName>
    </submittedName>
</protein>
<evidence type="ECO:0000256" key="1">
    <source>
        <dbReference type="ARBA" id="ARBA00008324"/>
    </source>
</evidence>
<dbReference type="STRING" id="1082479.SAMN05216241_1263"/>
<keyword evidence="2" id="KW-0378">Hydrolase</keyword>
<dbReference type="InterPro" id="IPR003736">
    <property type="entry name" value="PAAI_dom"/>
</dbReference>
<dbReference type="CDD" id="cd03443">
    <property type="entry name" value="PaaI_thioesterase"/>
    <property type="match status" value="1"/>
</dbReference>
<evidence type="ECO:0000259" key="3">
    <source>
        <dbReference type="Pfam" id="PF03061"/>
    </source>
</evidence>
<evidence type="ECO:0000256" key="2">
    <source>
        <dbReference type="ARBA" id="ARBA00022801"/>
    </source>
</evidence>
<dbReference type="AlphaFoldDB" id="A0A1G7VDH0"/>
<dbReference type="InterPro" id="IPR039298">
    <property type="entry name" value="ACOT13"/>
</dbReference>
<dbReference type="InterPro" id="IPR006683">
    <property type="entry name" value="Thioestr_dom"/>
</dbReference>
<organism evidence="4 5">
    <name type="scientific">Limimonas halophila</name>
    <dbReference type="NCBI Taxonomy" id="1082479"/>
    <lineage>
        <taxon>Bacteria</taxon>
        <taxon>Pseudomonadati</taxon>
        <taxon>Pseudomonadota</taxon>
        <taxon>Alphaproteobacteria</taxon>
        <taxon>Rhodospirillales</taxon>
        <taxon>Rhodovibrionaceae</taxon>
        <taxon>Limimonas</taxon>
    </lineage>
</organism>
<name>A0A1G7VDH0_9PROT</name>
<feature type="domain" description="Thioesterase" evidence="3">
    <location>
        <begin position="53"/>
        <end position="122"/>
    </location>
</feature>
<dbReference type="SUPFAM" id="SSF54637">
    <property type="entry name" value="Thioesterase/thiol ester dehydrase-isomerase"/>
    <property type="match status" value="1"/>
</dbReference>
<gene>
    <name evidence="4" type="ORF">SAMN05216241_1263</name>
</gene>
<dbReference type="PANTHER" id="PTHR21660:SF1">
    <property type="entry name" value="ACYL-COENZYME A THIOESTERASE 13"/>
    <property type="match status" value="1"/>
</dbReference>